<dbReference type="InterPro" id="IPR043502">
    <property type="entry name" value="DNA/RNA_pol_sf"/>
</dbReference>
<evidence type="ECO:0000256" key="6">
    <source>
        <dbReference type="SAM" id="Coils"/>
    </source>
</evidence>
<dbReference type="AlphaFoldDB" id="A0A2X2Y198"/>
<evidence type="ECO:0000259" key="7">
    <source>
        <dbReference type="SMART" id="SM00482"/>
    </source>
</evidence>
<dbReference type="GO" id="GO:0008408">
    <property type="term" value="F:3'-5' exonuclease activity"/>
    <property type="evidence" value="ECO:0007669"/>
    <property type="project" value="InterPro"/>
</dbReference>
<keyword evidence="6" id="KW-0175">Coiled coil</keyword>
<name>A0A2X2Y198_CLOPF</name>
<dbReference type="GO" id="GO:0003677">
    <property type="term" value="F:DNA binding"/>
    <property type="evidence" value="ECO:0007669"/>
    <property type="project" value="InterPro"/>
</dbReference>
<evidence type="ECO:0000256" key="3">
    <source>
        <dbReference type="ARBA" id="ARBA00020311"/>
    </source>
</evidence>
<keyword evidence="8" id="KW-0548">Nucleotidyltransferase</keyword>
<dbReference type="CDD" id="cd06139">
    <property type="entry name" value="DNA_polA_I_Ecoli_like_exo"/>
    <property type="match status" value="1"/>
</dbReference>
<evidence type="ECO:0000256" key="1">
    <source>
        <dbReference type="ARBA" id="ARBA00007705"/>
    </source>
</evidence>
<dbReference type="GO" id="GO:0003887">
    <property type="term" value="F:DNA-directed DNA polymerase activity"/>
    <property type="evidence" value="ECO:0007669"/>
    <property type="project" value="UniProtKB-EC"/>
</dbReference>
<dbReference type="RefSeq" id="WP_111926046.1">
    <property type="nucleotide sequence ID" value="NZ_UAWG01000001.1"/>
</dbReference>
<dbReference type="Pfam" id="PF00476">
    <property type="entry name" value="DNA_pol_A"/>
    <property type="match status" value="1"/>
</dbReference>
<sequence length="642" mass="75007">MENYKAVFTISEVMKYLNIHDKKVVAFDIECAPKNEWFRLNEKKAALDPNKGHIVGISLSVKEGTGIYIPLRHRNGKNVEDVHRMIAWLKGFVFHNESLIKVAHNIAFESSFLYEYGIVIKEPVFDTMLGSMLTFKSFGEFRTLRDSGLKLLAKEIFNEDLPSFSHVVNGTHFDNLHSEHKETVRYACADSDYALRFYNWCLEWFETYIPEHRLVCERVESPAAIYTGIMKKNGITLNKELLQEFNRRAEEELEFCKREILSFANREVNLGSNLQTQDFKDFLFKDLRLPVLKICEKGEPSLDDESLILLEEWCIRNFKKGTYLIECIKRHKRVSKLKSTYIESLGKLLNSETGKIHTDFFSMGTETGRFSSRNPNLQNLPRKDNDHLGIRKLFIPSPNHVFLDFDFSQIELRVGAYYCKDRKMINAFMKDFDIHGITTSIIYNIPLEEATDRNHEDFKKRRTIAKNCNFGVFFGLFPKGLQKTLMYKGGINISEKDCERIIRNIKDGYPRLSTWQKDTVKVAAYRGYTRSRTGRRRYLKDIKSKDWNKRTVSERCALNTPIQGTAADIIKIAMARILRELPERDYIKPLLQIHDELLFEVREDKVNEAIAFIKDCMERTPFKDFNIPLKVEYSVGYNFDEV</sequence>
<dbReference type="SMART" id="SM00482">
    <property type="entry name" value="POLAc"/>
    <property type="match status" value="1"/>
</dbReference>
<dbReference type="PANTHER" id="PTHR10133">
    <property type="entry name" value="DNA POLYMERASE I"/>
    <property type="match status" value="1"/>
</dbReference>
<comment type="similarity">
    <text evidence="1">Belongs to the DNA polymerase type-A family.</text>
</comment>
<dbReference type="GO" id="GO:0006261">
    <property type="term" value="P:DNA-templated DNA replication"/>
    <property type="evidence" value="ECO:0007669"/>
    <property type="project" value="InterPro"/>
</dbReference>
<dbReference type="PRINTS" id="PR00868">
    <property type="entry name" value="DNAPOLI"/>
</dbReference>
<dbReference type="InterPro" id="IPR036397">
    <property type="entry name" value="RNaseH_sf"/>
</dbReference>
<gene>
    <name evidence="8" type="primary">polA_2</name>
    <name evidence="8" type="ORF">NCTC10719_00538</name>
</gene>
<dbReference type="Pfam" id="PF01612">
    <property type="entry name" value="DNA_pol_A_exo1"/>
    <property type="match status" value="1"/>
</dbReference>
<evidence type="ECO:0000313" key="8">
    <source>
        <dbReference type="EMBL" id="SQB57944.1"/>
    </source>
</evidence>
<dbReference type="InterPro" id="IPR001098">
    <property type="entry name" value="DNA-dir_DNA_pol_A_palm_dom"/>
</dbReference>
<dbReference type="InterPro" id="IPR002562">
    <property type="entry name" value="3'-5'_exonuclease_dom"/>
</dbReference>
<organism evidence="8 9">
    <name type="scientific">Clostridium perfringens</name>
    <dbReference type="NCBI Taxonomy" id="1502"/>
    <lineage>
        <taxon>Bacteria</taxon>
        <taxon>Bacillati</taxon>
        <taxon>Bacillota</taxon>
        <taxon>Clostridia</taxon>
        <taxon>Eubacteriales</taxon>
        <taxon>Clostridiaceae</taxon>
        <taxon>Clostridium</taxon>
    </lineage>
</organism>
<dbReference type="GO" id="GO:0006302">
    <property type="term" value="P:double-strand break repair"/>
    <property type="evidence" value="ECO:0007669"/>
    <property type="project" value="TreeGrafter"/>
</dbReference>
<evidence type="ECO:0000313" key="9">
    <source>
        <dbReference type="Proteomes" id="UP000249986"/>
    </source>
</evidence>
<keyword evidence="4" id="KW-0235">DNA replication</keyword>
<proteinExistence type="inferred from homology"/>
<dbReference type="EC" id="2.7.7.7" evidence="2"/>
<dbReference type="PANTHER" id="PTHR10133:SF27">
    <property type="entry name" value="DNA POLYMERASE NU"/>
    <property type="match status" value="1"/>
</dbReference>
<evidence type="ECO:0000256" key="2">
    <source>
        <dbReference type="ARBA" id="ARBA00012417"/>
    </source>
</evidence>
<dbReference type="Proteomes" id="UP000249986">
    <property type="component" value="Unassembled WGS sequence"/>
</dbReference>
<evidence type="ECO:0000256" key="4">
    <source>
        <dbReference type="ARBA" id="ARBA00022705"/>
    </source>
</evidence>
<dbReference type="InterPro" id="IPR012337">
    <property type="entry name" value="RNaseH-like_sf"/>
</dbReference>
<dbReference type="Gene3D" id="3.30.420.10">
    <property type="entry name" value="Ribonuclease H-like superfamily/Ribonuclease H"/>
    <property type="match status" value="1"/>
</dbReference>
<accession>A0A2X2Y198</accession>
<reference evidence="8 9" key="1">
    <citation type="submission" date="2018-06" db="EMBL/GenBank/DDBJ databases">
        <authorList>
            <consortium name="Pathogen Informatics"/>
            <person name="Doyle S."/>
        </authorList>
    </citation>
    <scope>NUCLEOTIDE SEQUENCE [LARGE SCALE GENOMIC DNA]</scope>
    <source>
        <strain evidence="8 9">NCTC10719</strain>
    </source>
</reference>
<dbReference type="Gene3D" id="1.10.150.20">
    <property type="entry name" value="5' to 3' exonuclease, C-terminal subdomain"/>
    <property type="match status" value="1"/>
</dbReference>
<protein>
    <recommendedName>
        <fullName evidence="3">DNA polymerase I</fullName>
        <ecNumber evidence="2">2.7.7.7</ecNumber>
    </recommendedName>
</protein>
<dbReference type="Gene3D" id="3.30.70.370">
    <property type="match status" value="1"/>
</dbReference>
<comment type="catalytic activity">
    <reaction evidence="5">
        <text>DNA(n) + a 2'-deoxyribonucleoside 5'-triphosphate = DNA(n+1) + diphosphate</text>
        <dbReference type="Rhea" id="RHEA:22508"/>
        <dbReference type="Rhea" id="RHEA-COMP:17339"/>
        <dbReference type="Rhea" id="RHEA-COMP:17340"/>
        <dbReference type="ChEBI" id="CHEBI:33019"/>
        <dbReference type="ChEBI" id="CHEBI:61560"/>
        <dbReference type="ChEBI" id="CHEBI:173112"/>
        <dbReference type="EC" id="2.7.7.7"/>
    </reaction>
</comment>
<keyword evidence="8" id="KW-0808">Transferase</keyword>
<dbReference type="CDD" id="cd08640">
    <property type="entry name" value="DNA_pol_A_plastid_like"/>
    <property type="match status" value="1"/>
</dbReference>
<feature type="domain" description="DNA-directed DNA polymerase family A palm" evidence="7">
    <location>
        <begin position="387"/>
        <end position="605"/>
    </location>
</feature>
<dbReference type="SUPFAM" id="SSF56672">
    <property type="entry name" value="DNA/RNA polymerases"/>
    <property type="match status" value="1"/>
</dbReference>
<feature type="coiled-coil region" evidence="6">
    <location>
        <begin position="239"/>
        <end position="266"/>
    </location>
</feature>
<dbReference type="EMBL" id="UAWG01000001">
    <property type="protein sequence ID" value="SQB57944.1"/>
    <property type="molecule type" value="Genomic_DNA"/>
</dbReference>
<evidence type="ECO:0000256" key="5">
    <source>
        <dbReference type="ARBA" id="ARBA00049244"/>
    </source>
</evidence>
<dbReference type="Gene3D" id="1.20.1060.10">
    <property type="entry name" value="Taq DNA Polymerase, Chain T, domain 4"/>
    <property type="match status" value="1"/>
</dbReference>
<dbReference type="SUPFAM" id="SSF53098">
    <property type="entry name" value="Ribonuclease H-like"/>
    <property type="match status" value="1"/>
</dbReference>
<dbReference type="InterPro" id="IPR002298">
    <property type="entry name" value="DNA_polymerase_A"/>
</dbReference>